<dbReference type="InterPro" id="IPR036249">
    <property type="entry name" value="Thioredoxin-like_sf"/>
</dbReference>
<feature type="signal peptide" evidence="4">
    <location>
        <begin position="1"/>
        <end position="27"/>
    </location>
</feature>
<dbReference type="EMBL" id="CP016268">
    <property type="protein sequence ID" value="ANO52684.1"/>
    <property type="molecule type" value="Genomic_DNA"/>
</dbReference>
<accession>A0A193LJV8</accession>
<comment type="subcellular location">
    <subcellularLocation>
        <location evidence="1">Cell envelope</location>
    </subcellularLocation>
</comment>
<dbReference type="PANTHER" id="PTHR42852:SF18">
    <property type="entry name" value="CHROMOSOME UNDETERMINED SCAFFOLD_47, WHOLE GENOME SHOTGUN SEQUENCE"/>
    <property type="match status" value="1"/>
</dbReference>
<dbReference type="Proteomes" id="UP000092695">
    <property type="component" value="Chromosome"/>
</dbReference>
<dbReference type="GO" id="GO:0017004">
    <property type="term" value="P:cytochrome complex assembly"/>
    <property type="evidence" value="ECO:0007669"/>
    <property type="project" value="UniProtKB-KW"/>
</dbReference>
<evidence type="ECO:0000256" key="3">
    <source>
        <dbReference type="ARBA" id="ARBA00023284"/>
    </source>
</evidence>
<protein>
    <recommendedName>
        <fullName evidence="5">Thioredoxin domain-containing protein</fullName>
    </recommendedName>
</protein>
<dbReference type="AlphaFoldDB" id="A0A193LJV8"/>
<dbReference type="PROSITE" id="PS00194">
    <property type="entry name" value="THIOREDOXIN_1"/>
    <property type="match status" value="1"/>
</dbReference>
<dbReference type="Pfam" id="PF08534">
    <property type="entry name" value="Redoxin"/>
    <property type="match status" value="1"/>
</dbReference>
<gene>
    <name evidence="6" type="ORF">BA177_17140</name>
</gene>
<dbReference type="Gene3D" id="3.40.30.10">
    <property type="entry name" value="Glutaredoxin"/>
    <property type="match status" value="1"/>
</dbReference>
<organism evidence="6 7">
    <name type="scientific">Woeseia oceani</name>
    <dbReference type="NCBI Taxonomy" id="1548547"/>
    <lineage>
        <taxon>Bacteria</taxon>
        <taxon>Pseudomonadati</taxon>
        <taxon>Pseudomonadota</taxon>
        <taxon>Gammaproteobacteria</taxon>
        <taxon>Woeseiales</taxon>
        <taxon>Woeseiaceae</taxon>
        <taxon>Woeseia</taxon>
    </lineage>
</organism>
<evidence type="ECO:0000313" key="6">
    <source>
        <dbReference type="EMBL" id="ANO52684.1"/>
    </source>
</evidence>
<dbReference type="GO" id="GO:0015036">
    <property type="term" value="F:disulfide oxidoreductase activity"/>
    <property type="evidence" value="ECO:0007669"/>
    <property type="project" value="UniProtKB-ARBA"/>
</dbReference>
<dbReference type="KEGG" id="woc:BA177_17140"/>
<dbReference type="STRING" id="1548547.BA177_17140"/>
<dbReference type="GO" id="GO:0030313">
    <property type="term" value="C:cell envelope"/>
    <property type="evidence" value="ECO:0007669"/>
    <property type="project" value="UniProtKB-SubCell"/>
</dbReference>
<keyword evidence="4" id="KW-0732">Signal</keyword>
<feature type="chain" id="PRO_5008260356" description="Thioredoxin domain-containing protein" evidence="4">
    <location>
        <begin position="28"/>
        <end position="169"/>
    </location>
</feature>
<evidence type="ECO:0000256" key="1">
    <source>
        <dbReference type="ARBA" id="ARBA00004196"/>
    </source>
</evidence>
<proteinExistence type="predicted"/>
<keyword evidence="3" id="KW-0676">Redox-active center</keyword>
<reference evidence="6 7" key="1">
    <citation type="submission" date="2016-06" db="EMBL/GenBank/DDBJ databases">
        <title>Complete genome sequence of a deep-branching marine Gamma Proteobacterium Woeseia oceani type strain XK5.</title>
        <authorList>
            <person name="Mu D."/>
            <person name="Du Z."/>
        </authorList>
    </citation>
    <scope>NUCLEOTIDE SEQUENCE [LARGE SCALE GENOMIC DNA]</scope>
    <source>
        <strain evidence="6 7">XK5</strain>
    </source>
</reference>
<evidence type="ECO:0000256" key="4">
    <source>
        <dbReference type="SAM" id="SignalP"/>
    </source>
</evidence>
<keyword evidence="2" id="KW-0201">Cytochrome c-type biogenesis</keyword>
<dbReference type="CDD" id="cd02966">
    <property type="entry name" value="TlpA_like_family"/>
    <property type="match status" value="1"/>
</dbReference>
<feature type="domain" description="Thioredoxin" evidence="5">
    <location>
        <begin position="7"/>
        <end position="155"/>
    </location>
</feature>
<dbReference type="InterPro" id="IPR017937">
    <property type="entry name" value="Thioredoxin_CS"/>
</dbReference>
<evidence type="ECO:0000259" key="5">
    <source>
        <dbReference type="PROSITE" id="PS51352"/>
    </source>
</evidence>
<evidence type="ECO:0000256" key="2">
    <source>
        <dbReference type="ARBA" id="ARBA00022748"/>
    </source>
</evidence>
<name>A0A193LJV8_9GAMM</name>
<keyword evidence="7" id="KW-1185">Reference proteome</keyword>
<sequence length="169" mass="18673">MNRIRSTRLAVPLMALTALLTLGTATAQPLDKPEFLNEHRGKVVLVDFWASWCVPCRRSFPWLNDMQQKYASDGLMIIGINEDNDQADAEAFLQEYPAGFRIMADPEGLLASQFELLAMPTSYLIGRDGSLVANHLGFKTAKEGEYEALLRTALGLSELDSSETGEAHP</sequence>
<dbReference type="PANTHER" id="PTHR42852">
    <property type="entry name" value="THIOL:DISULFIDE INTERCHANGE PROTEIN DSBE"/>
    <property type="match status" value="1"/>
</dbReference>
<dbReference type="RefSeq" id="WP_068618250.1">
    <property type="nucleotide sequence ID" value="NZ_CP016268.1"/>
</dbReference>
<dbReference type="InterPro" id="IPR013740">
    <property type="entry name" value="Redoxin"/>
</dbReference>
<dbReference type="SUPFAM" id="SSF52833">
    <property type="entry name" value="Thioredoxin-like"/>
    <property type="match status" value="1"/>
</dbReference>
<dbReference type="InterPro" id="IPR013766">
    <property type="entry name" value="Thioredoxin_domain"/>
</dbReference>
<dbReference type="PROSITE" id="PS51352">
    <property type="entry name" value="THIOREDOXIN_2"/>
    <property type="match status" value="1"/>
</dbReference>
<dbReference type="InterPro" id="IPR050553">
    <property type="entry name" value="Thioredoxin_ResA/DsbE_sf"/>
</dbReference>
<evidence type="ECO:0000313" key="7">
    <source>
        <dbReference type="Proteomes" id="UP000092695"/>
    </source>
</evidence>